<dbReference type="EMBL" id="LR796174">
    <property type="protein sequence ID" value="CAB4123608.1"/>
    <property type="molecule type" value="Genomic_DNA"/>
</dbReference>
<organism evidence="1">
    <name type="scientific">uncultured Caudovirales phage</name>
    <dbReference type="NCBI Taxonomy" id="2100421"/>
    <lineage>
        <taxon>Viruses</taxon>
        <taxon>Duplodnaviria</taxon>
        <taxon>Heunggongvirae</taxon>
        <taxon>Uroviricota</taxon>
        <taxon>Caudoviricetes</taxon>
        <taxon>Peduoviridae</taxon>
        <taxon>Maltschvirus</taxon>
        <taxon>Maltschvirus maltsch</taxon>
    </lineage>
</organism>
<reference evidence="1" key="1">
    <citation type="submission" date="2020-04" db="EMBL/GenBank/DDBJ databases">
        <authorList>
            <person name="Chiriac C."/>
            <person name="Salcher M."/>
            <person name="Ghai R."/>
            <person name="Kavagutti S V."/>
        </authorList>
    </citation>
    <scope>NUCLEOTIDE SEQUENCE</scope>
</reference>
<name>A0A6J5KMT0_9CAUD</name>
<proteinExistence type="predicted"/>
<evidence type="ECO:0000313" key="1">
    <source>
        <dbReference type="EMBL" id="CAB4123608.1"/>
    </source>
</evidence>
<gene>
    <name evidence="1" type="ORF">UFOVP46_56</name>
</gene>
<accession>A0A6J5KMT0</accession>
<protein>
    <submittedName>
        <fullName evidence="1">Uncharacterized protein</fullName>
    </submittedName>
</protein>
<sequence>MSALDKFAGWGLHFYKPSDEQVVLPADITEINSEALGELFTRLTAWTDYIASQKVMAELEERAALKKRDLLENQLMFKRMGAQVKGERVTAVKAEIAVNQDVIDLDNDYEEKYAYRKLVEMLLNNHERDLSLVSREITRRSNDSRATRKEYF</sequence>